<organism evidence="2 3">
    <name type="scientific">Persicirhabdus sediminis</name>
    <dbReference type="NCBI Taxonomy" id="454144"/>
    <lineage>
        <taxon>Bacteria</taxon>
        <taxon>Pseudomonadati</taxon>
        <taxon>Verrucomicrobiota</taxon>
        <taxon>Verrucomicrobiia</taxon>
        <taxon>Verrucomicrobiales</taxon>
        <taxon>Verrucomicrobiaceae</taxon>
        <taxon>Persicirhabdus</taxon>
    </lineage>
</organism>
<proteinExistence type="predicted"/>
<evidence type="ECO:0000313" key="2">
    <source>
        <dbReference type="EMBL" id="MBK1792057.1"/>
    </source>
</evidence>
<feature type="transmembrane region" description="Helical" evidence="1">
    <location>
        <begin position="23"/>
        <end position="44"/>
    </location>
</feature>
<keyword evidence="1" id="KW-0812">Transmembrane</keyword>
<keyword evidence="3" id="KW-1185">Reference proteome</keyword>
<dbReference type="AlphaFoldDB" id="A0A8J7MFH1"/>
<evidence type="ECO:0000256" key="1">
    <source>
        <dbReference type="SAM" id="Phobius"/>
    </source>
</evidence>
<dbReference type="Proteomes" id="UP000624703">
    <property type="component" value="Unassembled WGS sequence"/>
</dbReference>
<keyword evidence="1" id="KW-1133">Transmembrane helix</keyword>
<gene>
    <name evidence="2" type="ORF">JIN82_12925</name>
</gene>
<keyword evidence="1" id="KW-0472">Membrane</keyword>
<evidence type="ECO:0000313" key="3">
    <source>
        <dbReference type="Proteomes" id="UP000624703"/>
    </source>
</evidence>
<sequence length="107" mass="11268">MNMILNVSSLANVEGVKTGVGDALPHLLGFVLVLITLMALWGLCELTGKLLKGKYENLAIPVESPPPASISADRGKLTNEEVAVVAAAVTAVLGEHHRVISIQESKK</sequence>
<protein>
    <recommendedName>
        <fullName evidence="4">Oxaloacetate decarboxylase, gamma chain</fullName>
    </recommendedName>
</protein>
<accession>A0A8J7MFH1</accession>
<name>A0A8J7MFH1_9BACT</name>
<reference evidence="2" key="1">
    <citation type="submission" date="2021-01" db="EMBL/GenBank/DDBJ databases">
        <title>Modified the classification status of verrucomicrobia.</title>
        <authorList>
            <person name="Feng X."/>
        </authorList>
    </citation>
    <scope>NUCLEOTIDE SEQUENCE</scope>
    <source>
        <strain evidence="2">_KCTC 22039</strain>
    </source>
</reference>
<comment type="caution">
    <text evidence="2">The sequence shown here is derived from an EMBL/GenBank/DDBJ whole genome shotgun (WGS) entry which is preliminary data.</text>
</comment>
<dbReference type="RefSeq" id="WP_200312069.1">
    <property type="nucleotide sequence ID" value="NZ_JAENIM010000042.1"/>
</dbReference>
<evidence type="ECO:0008006" key="4">
    <source>
        <dbReference type="Google" id="ProtNLM"/>
    </source>
</evidence>
<dbReference type="EMBL" id="JAENIM010000042">
    <property type="protein sequence ID" value="MBK1792057.1"/>
    <property type="molecule type" value="Genomic_DNA"/>
</dbReference>